<feature type="compositionally biased region" description="Acidic residues" evidence="1">
    <location>
        <begin position="339"/>
        <end position="353"/>
    </location>
</feature>
<feature type="region of interest" description="Disordered" evidence="1">
    <location>
        <begin position="387"/>
        <end position="438"/>
    </location>
</feature>
<evidence type="ECO:0000313" key="2">
    <source>
        <dbReference type="EMBL" id="KAG4421915.1"/>
    </source>
</evidence>
<proteinExistence type="predicted"/>
<evidence type="ECO:0000313" key="3">
    <source>
        <dbReference type="Proteomes" id="UP000664132"/>
    </source>
</evidence>
<gene>
    <name evidence="2" type="ORF">IFR04_004894</name>
</gene>
<feature type="region of interest" description="Disordered" evidence="1">
    <location>
        <begin position="178"/>
        <end position="209"/>
    </location>
</feature>
<organism evidence="2 3">
    <name type="scientific">Cadophora malorum</name>
    <dbReference type="NCBI Taxonomy" id="108018"/>
    <lineage>
        <taxon>Eukaryota</taxon>
        <taxon>Fungi</taxon>
        <taxon>Dikarya</taxon>
        <taxon>Ascomycota</taxon>
        <taxon>Pezizomycotina</taxon>
        <taxon>Leotiomycetes</taxon>
        <taxon>Helotiales</taxon>
        <taxon>Ploettnerulaceae</taxon>
        <taxon>Cadophora</taxon>
    </lineage>
</organism>
<evidence type="ECO:0000256" key="1">
    <source>
        <dbReference type="SAM" id="MobiDB-lite"/>
    </source>
</evidence>
<comment type="caution">
    <text evidence="2">The sequence shown here is derived from an EMBL/GenBank/DDBJ whole genome shotgun (WGS) entry which is preliminary data.</text>
</comment>
<keyword evidence="3" id="KW-1185">Reference proteome</keyword>
<dbReference type="AlphaFoldDB" id="A0A8H7WBS4"/>
<feature type="compositionally biased region" description="Polar residues" evidence="1">
    <location>
        <begin position="183"/>
        <end position="192"/>
    </location>
</feature>
<dbReference type="Proteomes" id="UP000664132">
    <property type="component" value="Unassembled WGS sequence"/>
</dbReference>
<evidence type="ECO:0008006" key="4">
    <source>
        <dbReference type="Google" id="ProtNLM"/>
    </source>
</evidence>
<protein>
    <recommendedName>
        <fullName evidence="4">Transcriptional activator</fullName>
    </recommendedName>
</protein>
<feature type="compositionally biased region" description="Polar residues" evidence="1">
    <location>
        <begin position="429"/>
        <end position="438"/>
    </location>
</feature>
<accession>A0A8H7WBS4</accession>
<dbReference type="EMBL" id="JAFJYH010000057">
    <property type="protein sequence ID" value="KAG4421915.1"/>
    <property type="molecule type" value="Genomic_DNA"/>
</dbReference>
<reference evidence="2" key="1">
    <citation type="submission" date="2021-02" db="EMBL/GenBank/DDBJ databases">
        <title>Genome sequence Cadophora malorum strain M34.</title>
        <authorList>
            <person name="Stefanovic E."/>
            <person name="Vu D."/>
            <person name="Scully C."/>
            <person name="Dijksterhuis J."/>
            <person name="Roader J."/>
            <person name="Houbraken J."/>
        </authorList>
    </citation>
    <scope>NUCLEOTIDE SEQUENCE</scope>
    <source>
        <strain evidence="2">M34</strain>
    </source>
</reference>
<feature type="region of interest" description="Disordered" evidence="1">
    <location>
        <begin position="68"/>
        <end position="88"/>
    </location>
</feature>
<feature type="region of interest" description="Disordered" evidence="1">
    <location>
        <begin position="1"/>
        <end position="21"/>
    </location>
</feature>
<feature type="compositionally biased region" description="Polar residues" evidence="1">
    <location>
        <begin position="254"/>
        <end position="270"/>
    </location>
</feature>
<feature type="compositionally biased region" description="Polar residues" evidence="1">
    <location>
        <begin position="321"/>
        <end position="331"/>
    </location>
</feature>
<dbReference type="OrthoDB" id="21557at2759"/>
<name>A0A8H7WBS4_9HELO</name>
<sequence length="438" mass="47764">MSVNDTFETPGLVTPDPNEEHDPLTELVYGVLDDSFYNILHDLVFETFREEKMLRASSAAIVVEQKATQTDSINDDEDAPTSSKNKVVETEGATWENGITYLKGNPLHTTREIRCQKCGLPRLLHPTDGNGGRRPEPGVQYCEKHPFINKPYHDVYGQTYVPEGPGRGKKKKDMINPLKQQKENTPNGSQDSSPPPGEEEEKKNIAFPSSKCNNCGTHVVIKRMNNHMARCIGGFGRQSSRDAKTKMANGIGNGSQNGNTPPTSRNSTPGPTLPAIKNGRTSPTKRDAGDDFDSEESPHKKVKLLKKNPTTKLKAPKMAKNPSQLSASGLSFESKPPASDEEDIIDDGDDDRDGDFNEKSISVDAKKKAKSLKPVKKLVKSKSKWLYGNSGTTTNVVPGLPPDPTKLKIKTGSGMVNGHSKSAARDQSESSQTLSSPN</sequence>
<feature type="region of interest" description="Disordered" evidence="1">
    <location>
        <begin position="237"/>
        <end position="371"/>
    </location>
</feature>